<keyword evidence="2" id="KW-1185">Reference proteome</keyword>
<dbReference type="eggNOG" id="arCOG08812">
    <property type="taxonomic scope" value="Archaea"/>
</dbReference>
<dbReference type="GeneID" id="5773549"/>
<dbReference type="Proteomes" id="UP000000792">
    <property type="component" value="Chromosome"/>
</dbReference>
<dbReference type="AlphaFoldDB" id="A9A1L7"/>
<reference evidence="1 2" key="1">
    <citation type="journal article" date="2010" name="Proc. Natl. Acad. Sci. U.S.A.">
        <title>Nitrosopumilus maritimus genome reveals unique mechanisms for nitrification and autotrophy in globally distributed marine crenarchaea.</title>
        <authorList>
            <person name="Walker C.B."/>
            <person name="de la Torre J.R."/>
            <person name="Klotz M.G."/>
            <person name="Urakawa H."/>
            <person name="Pinel N."/>
            <person name="Arp D.J."/>
            <person name="Brochier-Armanet C."/>
            <person name="Chain P.S."/>
            <person name="Chan P.P."/>
            <person name="Gollabgir A."/>
            <person name="Hemp J."/>
            <person name="Hugler M."/>
            <person name="Karr E.A."/>
            <person name="Konneke M."/>
            <person name="Shin M."/>
            <person name="Lawton T.J."/>
            <person name="Lowe T."/>
            <person name="Martens-Habbena W."/>
            <person name="Sayavedra-Soto L.A."/>
            <person name="Lang D."/>
            <person name="Sievert S.M."/>
            <person name="Rosenzweig A.C."/>
            <person name="Manning G."/>
            <person name="Stahl D.A."/>
        </authorList>
    </citation>
    <scope>NUCLEOTIDE SEQUENCE [LARGE SCALE GENOMIC DNA]</scope>
    <source>
        <strain evidence="1 2">SCM1</strain>
    </source>
</reference>
<accession>A9A1L7</accession>
<dbReference type="InParanoid" id="A9A1L7"/>
<proteinExistence type="predicted"/>
<sequence>MKILNAILFAFLISSLCSSFAFGHGLGGEVLPPVKIENKDASLSISISPSIYDPEESEKYISLRLFDANTDAIIEHVTFEFELKKDGKQIFKEIFHGELGYLSIKVITENSENITIDGEIEPVLGGWIKNESSLIMRGPIFMSGGLYEYNVKILSIDSDSNVLSDEVQLQGAISLAEIKSFQVSDSQNNEQTIQVISYFDKLDSFNFDSNKVTISMPFDWNQDLEQLSVVHQELRVPNTFGDFLFTTYQAIVNDIPLPDDTVNIDDYSFEDRTIHIVLNQELLKQIRNDASKYSDDMIIFELQPSDEVKFPLEFATPDLRYKVFLSWEPEVIKSGKEVTFFLSLEEIFSDKTKKIVEYDLSIVQNNSEIFSKHLVGNVNSELPNSHKIQFNENQVGTANFVLSNIDGNSLSKGNFILVIHPSEPEIETVPAWIKNNAGWWAEGAIDDDAFVQGIQFLIKENVLLIPATSSGENSGSNEIPAWIKNNAGWWAEGAIDDDAFVQGIQFLIKEGIIQIQN</sequence>
<dbReference type="PhylomeDB" id="A9A1L7"/>
<dbReference type="STRING" id="436308.Nmar_1636"/>
<dbReference type="EMBL" id="CP000866">
    <property type="protein sequence ID" value="ABX13532.1"/>
    <property type="molecule type" value="Genomic_DNA"/>
</dbReference>
<dbReference type="RefSeq" id="WP_012216018.1">
    <property type="nucleotide sequence ID" value="NC_010085.1"/>
</dbReference>
<dbReference type="EnsemblBacteria" id="ABX13532">
    <property type="protein sequence ID" value="ABX13532"/>
    <property type="gene ID" value="Nmar_1636"/>
</dbReference>
<name>A9A1L7_NITMS</name>
<evidence type="ECO:0000313" key="1">
    <source>
        <dbReference type="EMBL" id="ABX13532.1"/>
    </source>
</evidence>
<organism evidence="1 2">
    <name type="scientific">Nitrosopumilus maritimus (strain SCM1)</name>
    <dbReference type="NCBI Taxonomy" id="436308"/>
    <lineage>
        <taxon>Archaea</taxon>
        <taxon>Nitrososphaerota</taxon>
        <taxon>Nitrososphaeria</taxon>
        <taxon>Nitrosopumilales</taxon>
        <taxon>Nitrosopumilaceae</taxon>
        <taxon>Nitrosopumilus</taxon>
    </lineage>
</organism>
<dbReference type="OrthoDB" id="3172at2157"/>
<dbReference type="HOGENOM" id="CLU_034350_1_0_2"/>
<gene>
    <name evidence="1" type="ordered locus">Nmar_1636</name>
</gene>
<dbReference type="KEGG" id="nmr:Nmar_1636"/>
<protein>
    <recommendedName>
        <fullName evidence="3">Peptidase</fullName>
    </recommendedName>
</protein>
<evidence type="ECO:0008006" key="3">
    <source>
        <dbReference type="Google" id="ProtNLM"/>
    </source>
</evidence>
<evidence type="ECO:0000313" key="2">
    <source>
        <dbReference type="Proteomes" id="UP000000792"/>
    </source>
</evidence>